<proteinExistence type="predicted"/>
<evidence type="ECO:0000259" key="1">
    <source>
        <dbReference type="Pfam" id="PF03703"/>
    </source>
</evidence>
<keyword evidence="3" id="KW-1185">Reference proteome</keyword>
<dbReference type="Proteomes" id="UP000606935">
    <property type="component" value="Unassembled WGS sequence"/>
</dbReference>
<dbReference type="EMBL" id="BMLS01000002">
    <property type="protein sequence ID" value="GGO67154.1"/>
    <property type="molecule type" value="Genomic_DNA"/>
</dbReference>
<comment type="caution">
    <text evidence="2">The sequence shown here is derived from an EMBL/GenBank/DDBJ whole genome shotgun (WGS) entry which is preliminary data.</text>
</comment>
<protein>
    <recommendedName>
        <fullName evidence="1">YdbS-like PH domain-containing protein</fullName>
    </recommendedName>
</protein>
<evidence type="ECO:0000313" key="3">
    <source>
        <dbReference type="Proteomes" id="UP000606935"/>
    </source>
</evidence>
<dbReference type="AlphaFoldDB" id="A0A917YV74"/>
<dbReference type="Pfam" id="PF03703">
    <property type="entry name" value="bPH_2"/>
    <property type="match status" value="1"/>
</dbReference>
<gene>
    <name evidence="2" type="ORF">GCM10010982_12940</name>
</gene>
<name>A0A917YV74_9ALTE</name>
<organism evidence="2 3">
    <name type="scientific">Bowmanella pacifica</name>
    <dbReference type="NCBI Taxonomy" id="502051"/>
    <lineage>
        <taxon>Bacteria</taxon>
        <taxon>Pseudomonadati</taxon>
        <taxon>Pseudomonadota</taxon>
        <taxon>Gammaproteobacteria</taxon>
        <taxon>Alteromonadales</taxon>
        <taxon>Alteromonadaceae</taxon>
        <taxon>Bowmanella</taxon>
    </lineage>
</organism>
<dbReference type="InterPro" id="IPR005182">
    <property type="entry name" value="YdbS-like_PH"/>
</dbReference>
<accession>A0A917YV74</accession>
<reference evidence="2" key="2">
    <citation type="submission" date="2020-09" db="EMBL/GenBank/DDBJ databases">
        <authorList>
            <person name="Sun Q."/>
            <person name="Zhou Y."/>
        </authorList>
    </citation>
    <scope>NUCLEOTIDE SEQUENCE</scope>
    <source>
        <strain evidence="2">CGMCC 1.7086</strain>
    </source>
</reference>
<dbReference type="RefSeq" id="WP_188692061.1">
    <property type="nucleotide sequence ID" value="NZ_BMLS01000002.1"/>
</dbReference>
<feature type="domain" description="YdbS-like PH" evidence="1">
    <location>
        <begin position="74"/>
        <end position="138"/>
    </location>
</feature>
<evidence type="ECO:0000313" key="2">
    <source>
        <dbReference type="EMBL" id="GGO67154.1"/>
    </source>
</evidence>
<reference evidence="2" key="1">
    <citation type="journal article" date="2014" name="Int. J. Syst. Evol. Microbiol.">
        <title>Complete genome sequence of Corynebacterium casei LMG S-19264T (=DSM 44701T), isolated from a smear-ripened cheese.</title>
        <authorList>
            <consortium name="US DOE Joint Genome Institute (JGI-PGF)"/>
            <person name="Walter F."/>
            <person name="Albersmeier A."/>
            <person name="Kalinowski J."/>
            <person name="Ruckert C."/>
        </authorList>
    </citation>
    <scope>NUCLEOTIDE SEQUENCE</scope>
    <source>
        <strain evidence="2">CGMCC 1.7086</strain>
    </source>
</reference>
<sequence>MEAVNTSKLIRSLEAVLEIFSKLFGTYLVYLLISEIGNYISEDFAKDTLLSLLLLPAIYVLKDSLIIFEPFFSKVEISKEVVTVKNGITPRITDSLKISSIDNVEVVKTPLGYIFNYASIRLYGKGGYVNMPYVCKADEVSKHFKLGTE</sequence>